<evidence type="ECO:0000259" key="1">
    <source>
        <dbReference type="Pfam" id="PF19480"/>
    </source>
</evidence>
<dbReference type="EMBL" id="QONO01000033">
    <property type="protein sequence ID" value="RDR28570.1"/>
    <property type="molecule type" value="Genomic_DNA"/>
</dbReference>
<dbReference type="InterPro" id="IPR014710">
    <property type="entry name" value="RmlC-like_jellyroll"/>
</dbReference>
<dbReference type="NCBIfam" id="TIGR04366">
    <property type="entry name" value="cupin_WbuC"/>
    <property type="match status" value="1"/>
</dbReference>
<evidence type="ECO:0000313" key="2">
    <source>
        <dbReference type="EMBL" id="RDR28570.1"/>
    </source>
</evidence>
<reference evidence="2 3" key="1">
    <citation type="submission" date="2018-06" db="EMBL/GenBank/DDBJ databases">
        <title>Recombination Drives Gene Content and Phenotype Evolution in Wild Type E. coli Strains.</title>
        <authorList>
            <person name="Field C.M."/>
            <person name="Silander O.K."/>
            <person name="Van Nimwegen E."/>
        </authorList>
    </citation>
    <scope>NUCLEOTIDE SEQUENCE [LARGE SCALE GENOMIC DNA]</scope>
    <source>
        <strain evidence="2 3">SC344</strain>
    </source>
</reference>
<protein>
    <recommendedName>
        <fullName evidence="1">Cupin fold metalloprotein WbuC cupin domain-containing protein</fullName>
    </recommendedName>
</protein>
<dbReference type="InterPro" id="IPR027565">
    <property type="entry name" value="Cupin_WbuC"/>
</dbReference>
<dbReference type="Pfam" id="PF19480">
    <property type="entry name" value="DUF6016"/>
    <property type="match status" value="1"/>
</dbReference>
<comment type="caution">
    <text evidence="2">The sequence shown here is derived from an EMBL/GenBank/DDBJ whole genome shotgun (WGS) entry which is preliminary data.</text>
</comment>
<proteinExistence type="predicted"/>
<dbReference type="SUPFAM" id="SSF51182">
    <property type="entry name" value="RmlC-like cupins"/>
    <property type="match status" value="1"/>
</dbReference>
<dbReference type="RefSeq" id="WP_001236684.1">
    <property type="nucleotide sequence ID" value="NZ_QONN01000071.1"/>
</dbReference>
<dbReference type="AlphaFoldDB" id="A0A370VAZ6"/>
<dbReference type="Gene3D" id="2.60.120.10">
    <property type="entry name" value="Jelly Rolls"/>
    <property type="match status" value="1"/>
</dbReference>
<accession>A0A370VAZ6</accession>
<name>A0A370VAZ6_9ESCH</name>
<dbReference type="InterPro" id="IPR011051">
    <property type="entry name" value="RmlC_Cupin_sf"/>
</dbReference>
<dbReference type="Proteomes" id="UP000254454">
    <property type="component" value="Unassembled WGS sequence"/>
</dbReference>
<organism evidence="2 3">
    <name type="scientific">Escherichia marmotae</name>
    <dbReference type="NCBI Taxonomy" id="1499973"/>
    <lineage>
        <taxon>Bacteria</taxon>
        <taxon>Pseudomonadati</taxon>
        <taxon>Pseudomonadota</taxon>
        <taxon>Gammaproteobacteria</taxon>
        <taxon>Enterobacterales</taxon>
        <taxon>Enterobacteriaceae</taxon>
        <taxon>Escherichia</taxon>
    </lineage>
</organism>
<gene>
    <name evidence="2" type="ORF">C4A13_01923</name>
</gene>
<evidence type="ECO:0000313" key="3">
    <source>
        <dbReference type="Proteomes" id="UP000254454"/>
    </source>
</evidence>
<dbReference type="CDD" id="cd07005">
    <property type="entry name" value="cupin_WbuC-like"/>
    <property type="match status" value="1"/>
</dbReference>
<feature type="domain" description="Cupin fold metalloprotein WbuC cupin" evidence="1">
    <location>
        <begin position="4"/>
        <end position="85"/>
    </location>
</feature>
<dbReference type="InterPro" id="IPR046058">
    <property type="entry name" value="WbuC_cupin"/>
</dbReference>
<sequence>MRLIDTHQLEALYEQAGKSARLRAHLLLHNSHREKVQRLLIALVQGSYVDPHFHELPHQWEMFVVMQGQVQVCLYGKDGEIINQFVAGENTAISVVEFSPGDIHSVECLSPRALMMEVKEGPFDPSFAKAFI</sequence>